<dbReference type="Pfam" id="PF07520">
    <property type="entry name" value="SrfB"/>
    <property type="match status" value="1"/>
</dbReference>
<gene>
    <name evidence="1" type="ORF">FHU10_4595</name>
</gene>
<dbReference type="InterPro" id="IPR009216">
    <property type="entry name" value="Virulence_factor_SrfB"/>
</dbReference>
<protein>
    <recommendedName>
        <fullName evidence="2">Virulence factor SrfB</fullName>
    </recommendedName>
</protein>
<evidence type="ECO:0008006" key="2">
    <source>
        <dbReference type="Google" id="ProtNLM"/>
    </source>
</evidence>
<evidence type="ECO:0000313" key="1">
    <source>
        <dbReference type="EMBL" id="TVZ71938.1"/>
    </source>
</evidence>
<reference evidence="1" key="2">
    <citation type="submission" date="2019-08" db="EMBL/GenBank/DDBJ databases">
        <title>Investigation of anaerobic lignin degradation for improved lignocellulosic biofuels.</title>
        <authorList>
            <person name="Deangelis K.PhD."/>
        </authorList>
    </citation>
    <scope>NUCLEOTIDE SEQUENCE [LARGE SCALE GENOMIC DNA]</scope>
    <source>
        <strain evidence="1">128R</strain>
    </source>
</reference>
<proteinExistence type="predicted"/>
<dbReference type="PIRSF" id="PIRSF034585">
    <property type="entry name" value="SrfB"/>
    <property type="match status" value="1"/>
</dbReference>
<reference evidence="1" key="1">
    <citation type="submission" date="2019-06" db="EMBL/GenBank/DDBJ databases">
        <authorList>
            <person name="Deangelis K."/>
            <person name="Huntemann M."/>
            <person name="Clum A."/>
            <person name="Pillay M."/>
            <person name="Palaniappan K."/>
            <person name="Varghese N."/>
            <person name="Mikhailova N."/>
            <person name="Stamatis D."/>
            <person name="Reddy T."/>
            <person name="Daum C."/>
            <person name="Shapiro N."/>
            <person name="Ivanova N."/>
            <person name="Kyrpides N."/>
            <person name="Woyke T."/>
        </authorList>
    </citation>
    <scope>NUCLEOTIDE SEQUENCE [LARGE SCALE GENOMIC DNA]</scope>
    <source>
        <strain evidence="1">128R</strain>
    </source>
</reference>
<sequence>MLATTTEYPQRVQLIPNSGIQFLDFALSPVLVAERPGKFVRQTANGPLLRLDYSPANGKYFLPVAPGEPPEMVRPEFSFPLEQSLRLLNQVWLPLPFLRFNPPRNFLPGPDNWARLQICRLEQPDPHGNWLRITLAFDTKVYPQGHESEHLAPSQQDIATGLSFALAYHNQDLGEFLDATWVDGWLREVFTQQATVLELRPERNIKASLREFEYQAHYLNLLELLATQVAVPEIHIGSDVLPAPVEVDLILDVGNSHTCGILVEDHPTERNGLKYSYELQMRDLSAPHFLHNGLFSSRVEFAQAKFGKSNFSFESGRDDAFLWPSILRVGNEACRLAQQRQGENGSTGLSSPRRYLWDEARFTPGWRFNRTAENSQYEPPAAAAPLAQLINDDGQPLYSLPQEERLPVFSANYSRSSLMSLMLSELLAQALMQINSVAQRLAMRNSAAPRRLRNLILTLPSAMPVPEREIFRQRMQEAIALVWKSMGWHADDDFPSLTSEIPLPDVQMEWDEATCGQMVYLYNEIQVNFAGDAGAFFAAMVRPDNTGPAVEPGKTLRIASVDIGGGTTDLAITQYSLEETAGNNIKVTPHLLFREGFKVAGDDILLDVIRLYVLPALQVAVKQAGVAEPESLMAELFGQQDASVRRQQVTLQLFIPLAQAILERYETFIPTQLRSEIDAQFGELLPQLPTQNVLKYINTEVQRRLPADAVHFDVLQVPLILRLSQLHADFLASRVAITHNLRLLTEVIALHNCDVLLLTGRPARFSGIQALFRQLQPVPINRIVSLDGYHTSGWYPFSQKGRIDNPKSTAAVGAMLCLLALELRLPGVYFKAADFRPYSTVRYLGRLDDNNHLPASQVYYADLDLDRPDAGLDGSVSFALNGALYLGFRQLNNEHWPAAPLFTLSITDAQLARRLAGDNQLRVKLAPQPDTPARWQITAAELEDGSAVPTEHIELKLNTLADSVSGATHYWIDSGSVFA</sequence>
<accession>A0A542D2Z0</accession>
<dbReference type="OrthoDB" id="5437169at2"/>
<organism evidence="1">
    <name type="scientific">Serratia fonticola</name>
    <dbReference type="NCBI Taxonomy" id="47917"/>
    <lineage>
        <taxon>Bacteria</taxon>
        <taxon>Pseudomonadati</taxon>
        <taxon>Pseudomonadota</taxon>
        <taxon>Gammaproteobacteria</taxon>
        <taxon>Enterobacterales</taxon>
        <taxon>Yersiniaceae</taxon>
        <taxon>Serratia</taxon>
    </lineage>
</organism>
<comment type="caution">
    <text evidence="1">The sequence shown here is derived from an EMBL/GenBank/DDBJ whole genome shotgun (WGS) entry which is preliminary data.</text>
</comment>
<dbReference type="AlphaFoldDB" id="A0A542D2Z0"/>
<dbReference type="EMBL" id="VISQ01000001">
    <property type="protein sequence ID" value="TVZ71938.1"/>
    <property type="molecule type" value="Genomic_DNA"/>
</dbReference>
<name>A0A542D2Z0_SERFO</name>